<dbReference type="Proteomes" id="UP000266552">
    <property type="component" value="Chromosome"/>
</dbReference>
<dbReference type="Pfam" id="PF03009">
    <property type="entry name" value="GDPD"/>
    <property type="match status" value="1"/>
</dbReference>
<dbReference type="PROSITE" id="PS51704">
    <property type="entry name" value="GP_PDE"/>
    <property type="match status" value="1"/>
</dbReference>
<feature type="domain" description="GP-PDE" evidence="1">
    <location>
        <begin position="5"/>
        <end position="241"/>
    </location>
</feature>
<dbReference type="GO" id="GO:0006629">
    <property type="term" value="P:lipid metabolic process"/>
    <property type="evidence" value="ECO:0007669"/>
    <property type="project" value="InterPro"/>
</dbReference>
<reference evidence="2 3" key="1">
    <citation type="submission" date="2018-09" db="EMBL/GenBank/DDBJ databases">
        <title>Genome Sequence of Paenibacillus lautus Strain E7593-69, Azo Dye-Degrading Bacteria, Isolated from Commercial Tattoo Inks.</title>
        <authorList>
            <person name="Nho S.W."/>
            <person name="Kim S.-J."/>
            <person name="Kweon O."/>
            <person name="Cerniglia C.E."/>
        </authorList>
    </citation>
    <scope>NUCLEOTIDE SEQUENCE [LARGE SCALE GENOMIC DNA]</scope>
    <source>
        <strain evidence="2 3">E7593-69</strain>
    </source>
</reference>
<keyword evidence="3" id="KW-1185">Reference proteome</keyword>
<proteinExistence type="predicted"/>
<gene>
    <name evidence="2" type="ORF">D5F53_12540</name>
</gene>
<dbReference type="Gene3D" id="3.20.20.190">
    <property type="entry name" value="Phosphatidylinositol (PI) phosphodiesterase"/>
    <property type="match status" value="1"/>
</dbReference>
<dbReference type="KEGG" id="plw:D5F53_12540"/>
<organism evidence="2 3">
    <name type="scientific">Paenibacillus lautus</name>
    <name type="common">Bacillus lautus</name>
    <dbReference type="NCBI Taxonomy" id="1401"/>
    <lineage>
        <taxon>Bacteria</taxon>
        <taxon>Bacillati</taxon>
        <taxon>Bacillota</taxon>
        <taxon>Bacilli</taxon>
        <taxon>Bacillales</taxon>
        <taxon>Paenibacillaceae</taxon>
        <taxon>Paenibacillus</taxon>
    </lineage>
</organism>
<dbReference type="SUPFAM" id="SSF51695">
    <property type="entry name" value="PLC-like phosphodiesterases"/>
    <property type="match status" value="1"/>
</dbReference>
<dbReference type="InterPro" id="IPR017946">
    <property type="entry name" value="PLC-like_Pdiesterase_TIM-brl"/>
</dbReference>
<dbReference type="AlphaFoldDB" id="A0A385TKQ8"/>
<dbReference type="InterPro" id="IPR030395">
    <property type="entry name" value="GP_PDE_dom"/>
</dbReference>
<dbReference type="PANTHER" id="PTHR46211:SF1">
    <property type="entry name" value="GLYCEROPHOSPHODIESTER PHOSPHODIESTERASE, CYTOPLASMIC"/>
    <property type="match status" value="1"/>
</dbReference>
<protein>
    <submittedName>
        <fullName evidence="2">Glycerophosphodiester phosphodiesterase</fullName>
    </submittedName>
</protein>
<evidence type="ECO:0000313" key="3">
    <source>
        <dbReference type="Proteomes" id="UP000266552"/>
    </source>
</evidence>
<dbReference type="EMBL" id="CP032412">
    <property type="protein sequence ID" value="AYB44071.1"/>
    <property type="molecule type" value="Genomic_DNA"/>
</dbReference>
<sequence length="249" mass="28042">MNMKPKYVAHRGLSLHAPENTIPAFELAGKSGFWGIECDTYCTTNGRWIVHHDRTVDRMTNGTGRTKDFSYEEIRKLHIVAGNGIDDYSNLQIPTLEEVLSVCLSYGMHAFIEIEEYHQDRDLEKLVSLVRGSGMLGQCSFICFNADDLLKVRAIDDRVPLGYLSSKPPAAADLELIGRLRPAFLDYDYRSTTPEDVRNCRRAGIDVSMWTVNDQEISKPFEDAGAVYITTDTILWNAMEPGDHSSSKN</sequence>
<evidence type="ECO:0000313" key="2">
    <source>
        <dbReference type="EMBL" id="AYB44071.1"/>
    </source>
</evidence>
<name>A0A385TKQ8_PAELA</name>
<evidence type="ECO:0000259" key="1">
    <source>
        <dbReference type="PROSITE" id="PS51704"/>
    </source>
</evidence>
<dbReference type="GO" id="GO:0008081">
    <property type="term" value="F:phosphoric diester hydrolase activity"/>
    <property type="evidence" value="ECO:0007669"/>
    <property type="project" value="InterPro"/>
</dbReference>
<dbReference type="PANTHER" id="PTHR46211">
    <property type="entry name" value="GLYCEROPHOSPHORYL DIESTER PHOSPHODIESTERASE"/>
    <property type="match status" value="1"/>
</dbReference>
<accession>A0A385TKQ8</accession>
<dbReference type="RefSeq" id="WP_119847978.1">
    <property type="nucleotide sequence ID" value="NZ_CP032412.1"/>
</dbReference>